<evidence type="ECO:0000313" key="1">
    <source>
        <dbReference type="EMBL" id="SCF35202.1"/>
    </source>
</evidence>
<protein>
    <submittedName>
        <fullName evidence="1">2-isocyano-3-(4-hydroxyphenyl)propanoate synthase</fullName>
    </submittedName>
</protein>
<dbReference type="EMBL" id="FMCU01000010">
    <property type="protein sequence ID" value="SCF35202.1"/>
    <property type="molecule type" value="Genomic_DNA"/>
</dbReference>
<dbReference type="OrthoDB" id="860574at2"/>
<dbReference type="AlphaFoldDB" id="A0A1C4ZQP3"/>
<organism evidence="1 2">
    <name type="scientific">Micromonospora matsumotoense</name>
    <dbReference type="NCBI Taxonomy" id="121616"/>
    <lineage>
        <taxon>Bacteria</taxon>
        <taxon>Bacillati</taxon>
        <taxon>Actinomycetota</taxon>
        <taxon>Actinomycetes</taxon>
        <taxon>Micromonosporales</taxon>
        <taxon>Micromonosporaceae</taxon>
        <taxon>Micromonospora</taxon>
    </lineage>
</organism>
<reference evidence="2" key="1">
    <citation type="submission" date="2016-06" db="EMBL/GenBank/DDBJ databases">
        <authorList>
            <person name="Varghese N."/>
            <person name="Submissions Spin"/>
        </authorList>
    </citation>
    <scope>NUCLEOTIDE SEQUENCE [LARGE SCALE GENOMIC DNA]</scope>
    <source>
        <strain evidence="2">DSM 44100</strain>
    </source>
</reference>
<dbReference type="PANTHER" id="PTHR37285:SF5">
    <property type="entry name" value="SPORE WALL MATURATION PROTEIN DIT1"/>
    <property type="match status" value="1"/>
</dbReference>
<name>A0A1C4ZQP3_9ACTN</name>
<dbReference type="Proteomes" id="UP000198797">
    <property type="component" value="Unassembled WGS sequence"/>
</dbReference>
<evidence type="ECO:0000313" key="2">
    <source>
        <dbReference type="Proteomes" id="UP000198797"/>
    </source>
</evidence>
<sequence length="324" mass="36647">MPDSPEDQILRLLFSSRRIAGSTTDPCAQQPCDECFAIHRPKVERFMAQGVPLHFVIPAFPAKSPNRKKVLGTLPDLGERLSLEFLQSFCDYVCHHYEPGAKITICSDGHVFSDLVGVDDQDVTAYRAELELLLRAIGSDSINTYGLENAFQSTDYTEQREQLTNRYARPVEEIRERALQDPAARSIFGGIHRFLFEDQFAVSEGRSRNTVREEAKLRAYRVVQRSDAWSALVEAFFPEALRLSIHPQAAHSQKIGIHMMRTRDNWLTPWHGVALDEGDGVRLVKREEAERLGATLVMRGGRPSHFIAPPASHKSRLLLQEAVR</sequence>
<gene>
    <name evidence="1" type="ORF">GA0070216_110217</name>
</gene>
<dbReference type="InterPro" id="IPR007817">
    <property type="entry name" value="Isocyanide_synthase_DIT1"/>
</dbReference>
<dbReference type="STRING" id="121616.GA0070216_110217"/>
<dbReference type="PIRSF" id="PIRSF037196">
    <property type="entry name" value="Pyoverdine_chromoph_PvcA"/>
    <property type="match status" value="1"/>
</dbReference>
<dbReference type="Pfam" id="PF05141">
    <property type="entry name" value="DIT1_PvcA"/>
    <property type="match status" value="1"/>
</dbReference>
<keyword evidence="2" id="KW-1185">Reference proteome</keyword>
<accession>A0A1C4ZQP3</accession>
<dbReference type="PANTHER" id="PTHR37285">
    <property type="entry name" value="SPORE WALL MATURATION PROTEIN DIT1"/>
    <property type="match status" value="1"/>
</dbReference>
<proteinExistence type="predicted"/>
<dbReference type="Gene3D" id="3.30.60.140">
    <property type="match status" value="1"/>
</dbReference>
<dbReference type="InterPro" id="IPR017133">
    <property type="entry name" value="PvcA"/>
</dbReference>